<evidence type="ECO:0000259" key="6">
    <source>
        <dbReference type="PROSITE" id="PS50865"/>
    </source>
</evidence>
<dbReference type="PROSITE" id="PS01360">
    <property type="entry name" value="ZF_MYND_1"/>
    <property type="match status" value="1"/>
</dbReference>
<dbReference type="SUPFAM" id="SSF144232">
    <property type="entry name" value="HIT/MYND zinc finger-like"/>
    <property type="match status" value="1"/>
</dbReference>
<feature type="domain" description="MYND-type" evidence="6">
    <location>
        <begin position="14"/>
        <end position="57"/>
    </location>
</feature>
<dbReference type="Proteomes" id="UP000800039">
    <property type="component" value="Unassembled WGS sequence"/>
</dbReference>
<proteinExistence type="predicted"/>
<dbReference type="EMBL" id="ML976615">
    <property type="protein sequence ID" value="KAF1847749.1"/>
    <property type="molecule type" value="Genomic_DNA"/>
</dbReference>
<name>A0A9P4GM69_9PLEO</name>
<feature type="compositionally biased region" description="Low complexity" evidence="5">
    <location>
        <begin position="1"/>
        <end position="16"/>
    </location>
</feature>
<evidence type="ECO:0000256" key="2">
    <source>
        <dbReference type="ARBA" id="ARBA00022771"/>
    </source>
</evidence>
<keyword evidence="2 4" id="KW-0863">Zinc-finger</keyword>
<dbReference type="OrthoDB" id="437457at2759"/>
<comment type="caution">
    <text evidence="7">The sequence shown here is derived from an EMBL/GenBank/DDBJ whole genome shotgun (WGS) entry which is preliminary data.</text>
</comment>
<dbReference type="Gene3D" id="6.10.140.2220">
    <property type="match status" value="1"/>
</dbReference>
<accession>A0A9P4GM69</accession>
<dbReference type="Pfam" id="PF01753">
    <property type="entry name" value="zf-MYND"/>
    <property type="match status" value="1"/>
</dbReference>
<gene>
    <name evidence="7" type="ORF">K460DRAFT_363787</name>
</gene>
<evidence type="ECO:0000256" key="3">
    <source>
        <dbReference type="ARBA" id="ARBA00022833"/>
    </source>
</evidence>
<dbReference type="RefSeq" id="XP_040790312.1">
    <property type="nucleotide sequence ID" value="XM_040932886.1"/>
</dbReference>
<dbReference type="PROSITE" id="PS50865">
    <property type="entry name" value="ZF_MYND_2"/>
    <property type="match status" value="1"/>
</dbReference>
<evidence type="ECO:0000256" key="1">
    <source>
        <dbReference type="ARBA" id="ARBA00022723"/>
    </source>
</evidence>
<feature type="region of interest" description="Disordered" evidence="5">
    <location>
        <begin position="1"/>
        <end position="21"/>
    </location>
</feature>
<organism evidence="7 8">
    <name type="scientific">Cucurbitaria berberidis CBS 394.84</name>
    <dbReference type="NCBI Taxonomy" id="1168544"/>
    <lineage>
        <taxon>Eukaryota</taxon>
        <taxon>Fungi</taxon>
        <taxon>Dikarya</taxon>
        <taxon>Ascomycota</taxon>
        <taxon>Pezizomycotina</taxon>
        <taxon>Dothideomycetes</taxon>
        <taxon>Pleosporomycetidae</taxon>
        <taxon>Pleosporales</taxon>
        <taxon>Pleosporineae</taxon>
        <taxon>Cucurbitariaceae</taxon>
        <taxon>Cucurbitaria</taxon>
    </lineage>
</organism>
<keyword evidence="8" id="KW-1185">Reference proteome</keyword>
<dbReference type="AlphaFoldDB" id="A0A9P4GM69"/>
<dbReference type="GO" id="GO:0008270">
    <property type="term" value="F:zinc ion binding"/>
    <property type="evidence" value="ECO:0007669"/>
    <property type="project" value="UniProtKB-KW"/>
</dbReference>
<protein>
    <recommendedName>
        <fullName evidence="6">MYND-type domain-containing protein</fullName>
    </recommendedName>
</protein>
<keyword evidence="3" id="KW-0862">Zinc</keyword>
<sequence>MSSTSVTSSTRTACSSCHRQPSPDEGAFQICSGCKSQSYCSSQCQRKSWRSGHKQECKVIALSTKAQAIAATHTGDSVEAVKLRCEKEGGGFRKISLEPNHIVFDGPLLQVPAIMGIPLVIHRVGTKSNNRADLDCRIATFLNVKYEDGFAPPQWQSHVGTCIVARKDKKPLSAEHVEAVWMYIDKLMDTFGEEGPQAAQKEISREHYEEWFERYRDSEAENGRDEWRNVGSIYNV</sequence>
<reference evidence="7" key="1">
    <citation type="submission" date="2020-01" db="EMBL/GenBank/DDBJ databases">
        <authorList>
            <consortium name="DOE Joint Genome Institute"/>
            <person name="Haridas S."/>
            <person name="Albert R."/>
            <person name="Binder M."/>
            <person name="Bloem J."/>
            <person name="Labutti K."/>
            <person name="Salamov A."/>
            <person name="Andreopoulos B."/>
            <person name="Baker S.E."/>
            <person name="Barry K."/>
            <person name="Bills G."/>
            <person name="Bluhm B.H."/>
            <person name="Cannon C."/>
            <person name="Castanera R."/>
            <person name="Culley D.E."/>
            <person name="Daum C."/>
            <person name="Ezra D."/>
            <person name="Gonzalez J.B."/>
            <person name="Henrissat B."/>
            <person name="Kuo A."/>
            <person name="Liang C."/>
            <person name="Lipzen A."/>
            <person name="Lutzoni F."/>
            <person name="Magnuson J."/>
            <person name="Mondo S."/>
            <person name="Nolan M."/>
            <person name="Ohm R."/>
            <person name="Pangilinan J."/>
            <person name="Park H.-J."/>
            <person name="Ramirez L."/>
            <person name="Alfaro M."/>
            <person name="Sun H."/>
            <person name="Tritt A."/>
            <person name="Yoshinaga Y."/>
            <person name="Zwiers L.-H."/>
            <person name="Turgeon B.G."/>
            <person name="Goodwin S.B."/>
            <person name="Spatafora J.W."/>
            <person name="Crous P.W."/>
            <person name="Grigoriev I.V."/>
        </authorList>
    </citation>
    <scope>NUCLEOTIDE SEQUENCE</scope>
    <source>
        <strain evidence="7">CBS 394.84</strain>
    </source>
</reference>
<evidence type="ECO:0000256" key="4">
    <source>
        <dbReference type="PROSITE-ProRule" id="PRU00134"/>
    </source>
</evidence>
<dbReference type="GeneID" id="63850137"/>
<evidence type="ECO:0000256" key="5">
    <source>
        <dbReference type="SAM" id="MobiDB-lite"/>
    </source>
</evidence>
<keyword evidence="1" id="KW-0479">Metal-binding</keyword>
<evidence type="ECO:0000313" key="8">
    <source>
        <dbReference type="Proteomes" id="UP000800039"/>
    </source>
</evidence>
<dbReference type="InterPro" id="IPR002893">
    <property type="entry name" value="Znf_MYND"/>
</dbReference>
<evidence type="ECO:0000313" key="7">
    <source>
        <dbReference type="EMBL" id="KAF1847749.1"/>
    </source>
</evidence>